<name>A0A817AFJ1_BRANA</name>
<sequence length="185" mass="19244">MLLGPAEEGPGPRRFSSLRGIVFTILLRGEGATLVIVLLRIPVPNLLRAEAPGIFPGGLPGLLFRDCGTRIWLSKEALTILAAVSSKSPCSSACLILSFLAALSVGSGQLVYCIMTSLSSPSATSIASVGSSLTGWVFCSCSSAPDFDEEDLSRGSALCGRGSLCCGAFSTQIDLAWLLNPEFAE</sequence>
<dbReference type="Proteomes" id="UP001295469">
    <property type="component" value="Chromosome A04"/>
</dbReference>
<evidence type="ECO:0000313" key="1">
    <source>
        <dbReference type="EMBL" id="CAF2263806.1"/>
    </source>
</evidence>
<gene>
    <name evidence="1" type="ORF">DARMORV10_A04P00170.1</name>
</gene>
<organism evidence="1">
    <name type="scientific">Brassica napus</name>
    <name type="common">Rape</name>
    <dbReference type="NCBI Taxonomy" id="3708"/>
    <lineage>
        <taxon>Eukaryota</taxon>
        <taxon>Viridiplantae</taxon>
        <taxon>Streptophyta</taxon>
        <taxon>Embryophyta</taxon>
        <taxon>Tracheophyta</taxon>
        <taxon>Spermatophyta</taxon>
        <taxon>Magnoliopsida</taxon>
        <taxon>eudicotyledons</taxon>
        <taxon>Gunneridae</taxon>
        <taxon>Pentapetalae</taxon>
        <taxon>rosids</taxon>
        <taxon>malvids</taxon>
        <taxon>Brassicales</taxon>
        <taxon>Brassicaceae</taxon>
        <taxon>Brassiceae</taxon>
        <taxon>Brassica</taxon>
    </lineage>
</organism>
<proteinExistence type="predicted"/>
<protein>
    <submittedName>
        <fullName evidence="1">(rape) hypothetical protein</fullName>
    </submittedName>
</protein>
<dbReference type="EMBL" id="HG994358">
    <property type="protein sequence ID" value="CAF2263806.1"/>
    <property type="molecule type" value="Genomic_DNA"/>
</dbReference>
<accession>A0A817AFJ1</accession>
<reference evidence="1" key="1">
    <citation type="submission" date="2021-01" db="EMBL/GenBank/DDBJ databases">
        <authorList>
            <consortium name="Genoscope - CEA"/>
            <person name="William W."/>
        </authorList>
    </citation>
    <scope>NUCLEOTIDE SEQUENCE</scope>
</reference>
<dbReference type="AlphaFoldDB" id="A0A817AFJ1"/>